<evidence type="ECO:0000256" key="6">
    <source>
        <dbReference type="HAMAP-Rule" id="MF_00335"/>
    </source>
</evidence>
<evidence type="ECO:0000259" key="9">
    <source>
        <dbReference type="PROSITE" id="PS51831"/>
    </source>
</evidence>
<dbReference type="InterPro" id="IPR017705">
    <property type="entry name" value="Ribonuclease_Y"/>
</dbReference>
<dbReference type="Pfam" id="PF01966">
    <property type="entry name" value="HD"/>
    <property type="match status" value="1"/>
</dbReference>
<comment type="caution">
    <text evidence="10">The sequence shown here is derived from an EMBL/GenBank/DDBJ whole genome shotgun (WGS) entry which is preliminary data.</text>
</comment>
<dbReference type="PROSITE" id="PS50084">
    <property type="entry name" value="KH_TYPE_1"/>
    <property type="match status" value="1"/>
</dbReference>
<dbReference type="InterPro" id="IPR036612">
    <property type="entry name" value="KH_dom_type_1_sf"/>
</dbReference>
<dbReference type="InterPro" id="IPR006674">
    <property type="entry name" value="HD_domain"/>
</dbReference>
<dbReference type="InterPro" id="IPR004087">
    <property type="entry name" value="KH_dom"/>
</dbReference>
<dbReference type="NCBIfam" id="TIGR03319">
    <property type="entry name" value="RNase_Y"/>
    <property type="match status" value="1"/>
</dbReference>
<sequence>MDPIGIIIGIVVGGAVTVLLLNTLLKKKRKQILEEAEKQGETLKKDKILQAKEKFLQLKEEHEKSMKERERKFQSLEDKARAKEQSLSQKIENATRKEKEVQNLKSDLEEQLEVINVKKSELEKIQSKRVSELSKVSNMTPEEAKNLLMEALKDEARTNAMQYIKDITDEAKLNATREAKKIVIQSIQRVATEQAIENSVSVFNIDSDEVKGRIIGREGRNIRALEAATGVEIIVDDTPEAIILSCFDPVRREIARLALHQLVSDGRIHPARIEEVVAKTRKSLEEEITETGRRTCIDLGIHGLHPELTRAVGRMKYRSSYGQNLLQHSREVANLCAIMASELGLNVKLAKRAGLLHDIGKVPDEEPELPHAILGMKWAEKYGEKADVCNAIGAHHDEIEMTTLIAPIVQVCDAISGARPGARREMVESYIKRIKDLENLALSYEGVSKAYAIQAGRELRVLVESEKVSDQRADELSFAISQQIQEEMTYPGQVKVTLIREKRSVTYAK</sequence>
<accession>A0ABP3Y0P9</accession>
<evidence type="ECO:0000256" key="3">
    <source>
        <dbReference type="ARBA" id="ARBA00022759"/>
    </source>
</evidence>
<evidence type="ECO:0000256" key="5">
    <source>
        <dbReference type="ARBA" id="ARBA00022884"/>
    </source>
</evidence>
<evidence type="ECO:0000256" key="4">
    <source>
        <dbReference type="ARBA" id="ARBA00022801"/>
    </source>
</evidence>
<dbReference type="PROSITE" id="PS51831">
    <property type="entry name" value="HD"/>
    <property type="match status" value="1"/>
</dbReference>
<dbReference type="PANTHER" id="PTHR12826">
    <property type="entry name" value="RIBONUCLEASE Y"/>
    <property type="match status" value="1"/>
</dbReference>
<dbReference type="SUPFAM" id="SSF109604">
    <property type="entry name" value="HD-domain/PDEase-like"/>
    <property type="match status" value="1"/>
</dbReference>
<feature type="transmembrane region" description="Helical" evidence="6">
    <location>
        <begin position="6"/>
        <end position="25"/>
    </location>
</feature>
<dbReference type="Pfam" id="PF00013">
    <property type="entry name" value="KH_1"/>
    <property type="match status" value="1"/>
</dbReference>
<dbReference type="SUPFAM" id="SSF54791">
    <property type="entry name" value="Eukaryotic type KH-domain (KH-domain type I)"/>
    <property type="match status" value="1"/>
</dbReference>
<evidence type="ECO:0000256" key="1">
    <source>
        <dbReference type="ARBA" id="ARBA00022475"/>
    </source>
</evidence>
<protein>
    <recommendedName>
        <fullName evidence="6 7">Ribonuclease Y</fullName>
        <shortName evidence="6">RNase Y</shortName>
        <ecNumber evidence="6 7">3.1.-.-</ecNumber>
    </recommendedName>
</protein>
<dbReference type="InterPro" id="IPR004088">
    <property type="entry name" value="KH_dom_type_1"/>
</dbReference>
<dbReference type="InterPro" id="IPR003607">
    <property type="entry name" value="HD/PDEase_dom"/>
</dbReference>
<dbReference type="EMBL" id="BAAAFH010000003">
    <property type="protein sequence ID" value="GAA0874482.1"/>
    <property type="molecule type" value="Genomic_DNA"/>
</dbReference>
<keyword evidence="11" id="KW-1185">Reference proteome</keyword>
<keyword evidence="3 6" id="KW-0255">Endonuclease</keyword>
<feature type="region of interest" description="Disordered" evidence="8">
    <location>
        <begin position="60"/>
        <end position="79"/>
    </location>
</feature>
<comment type="similarity">
    <text evidence="6">Belongs to the RNase Y family.</text>
</comment>
<dbReference type="CDD" id="cd00077">
    <property type="entry name" value="HDc"/>
    <property type="match status" value="1"/>
</dbReference>
<dbReference type="NCBIfam" id="TIGR00277">
    <property type="entry name" value="HDIG"/>
    <property type="match status" value="1"/>
</dbReference>
<comment type="function">
    <text evidence="6">Endoribonuclease that initiates mRNA decay.</text>
</comment>
<keyword evidence="6" id="KW-0812">Transmembrane</keyword>
<keyword evidence="4 6" id="KW-0378">Hydrolase</keyword>
<keyword evidence="6" id="KW-0472">Membrane</keyword>
<dbReference type="Gene3D" id="3.30.1370.10">
    <property type="entry name" value="K Homology domain, type 1"/>
    <property type="match status" value="1"/>
</dbReference>
<proteinExistence type="inferred from homology"/>
<dbReference type="InterPro" id="IPR006675">
    <property type="entry name" value="HDIG_dom"/>
</dbReference>
<feature type="domain" description="HD" evidence="9">
    <location>
        <begin position="325"/>
        <end position="418"/>
    </location>
</feature>
<comment type="subcellular location">
    <subcellularLocation>
        <location evidence="6">Cell membrane</location>
        <topology evidence="6">Single-pass membrane protein</topology>
    </subcellularLocation>
</comment>
<dbReference type="SMART" id="SM00322">
    <property type="entry name" value="KH"/>
    <property type="match status" value="1"/>
</dbReference>
<evidence type="ECO:0000256" key="7">
    <source>
        <dbReference type="NCBIfam" id="TIGR03319"/>
    </source>
</evidence>
<dbReference type="CDD" id="cd22431">
    <property type="entry name" value="KH-I_RNaseY"/>
    <property type="match status" value="1"/>
</dbReference>
<keyword evidence="6" id="KW-1133">Transmembrane helix</keyword>
<evidence type="ECO:0000256" key="8">
    <source>
        <dbReference type="SAM" id="MobiDB-lite"/>
    </source>
</evidence>
<keyword evidence="1 6" id="KW-1003">Cell membrane</keyword>
<keyword evidence="5 6" id="KW-0694">RNA-binding</keyword>
<reference evidence="11" key="1">
    <citation type="journal article" date="2019" name="Int. J. Syst. Evol. Microbiol.">
        <title>The Global Catalogue of Microorganisms (GCM) 10K type strain sequencing project: providing services to taxonomists for standard genome sequencing and annotation.</title>
        <authorList>
            <consortium name="The Broad Institute Genomics Platform"/>
            <consortium name="The Broad Institute Genome Sequencing Center for Infectious Disease"/>
            <person name="Wu L."/>
            <person name="Ma J."/>
        </authorList>
    </citation>
    <scope>NUCLEOTIDE SEQUENCE [LARGE SCALE GENOMIC DNA]</scope>
    <source>
        <strain evidence="11">JCM 16083</strain>
    </source>
</reference>
<dbReference type="Proteomes" id="UP001501126">
    <property type="component" value="Unassembled WGS sequence"/>
</dbReference>
<dbReference type="RefSeq" id="WP_343785378.1">
    <property type="nucleotide sequence ID" value="NZ_BAAAFH010000003.1"/>
</dbReference>
<dbReference type="HAMAP" id="MF_00335">
    <property type="entry name" value="RNase_Y"/>
    <property type="match status" value="1"/>
</dbReference>
<dbReference type="EC" id="3.1.-.-" evidence="6 7"/>
<name>A0ABP3Y0P9_9FLAO</name>
<keyword evidence="2 6" id="KW-0540">Nuclease</keyword>
<dbReference type="InterPro" id="IPR022711">
    <property type="entry name" value="RNase_Y_N"/>
</dbReference>
<gene>
    <name evidence="6 10" type="primary">rny</name>
    <name evidence="10" type="ORF">GCM10009118_08900</name>
</gene>
<dbReference type="PANTHER" id="PTHR12826:SF15">
    <property type="entry name" value="RIBONUCLEASE Y"/>
    <property type="match status" value="1"/>
</dbReference>
<evidence type="ECO:0000256" key="2">
    <source>
        <dbReference type="ARBA" id="ARBA00022722"/>
    </source>
</evidence>
<organism evidence="10 11">
    <name type="scientific">Wandonia haliotis</name>
    <dbReference type="NCBI Taxonomy" id="574963"/>
    <lineage>
        <taxon>Bacteria</taxon>
        <taxon>Pseudomonadati</taxon>
        <taxon>Bacteroidota</taxon>
        <taxon>Flavobacteriia</taxon>
        <taxon>Flavobacteriales</taxon>
        <taxon>Crocinitomicaceae</taxon>
        <taxon>Wandonia</taxon>
    </lineage>
</organism>
<dbReference type="SMART" id="SM00471">
    <property type="entry name" value="HDc"/>
    <property type="match status" value="1"/>
</dbReference>
<evidence type="ECO:0000313" key="11">
    <source>
        <dbReference type="Proteomes" id="UP001501126"/>
    </source>
</evidence>
<dbReference type="Pfam" id="PF12072">
    <property type="entry name" value="RNase_Y_N"/>
    <property type="match status" value="1"/>
</dbReference>
<evidence type="ECO:0000313" key="10">
    <source>
        <dbReference type="EMBL" id="GAA0874482.1"/>
    </source>
</evidence>
<dbReference type="Gene3D" id="1.10.3210.10">
    <property type="entry name" value="Hypothetical protein af1432"/>
    <property type="match status" value="1"/>
</dbReference>